<dbReference type="InterPro" id="IPR011051">
    <property type="entry name" value="RmlC_Cupin_sf"/>
</dbReference>
<dbReference type="InterPro" id="IPR010424">
    <property type="entry name" value="EutQ"/>
</dbReference>
<gene>
    <name evidence="1" type="ORF">SAMN05216337_101067</name>
</gene>
<evidence type="ECO:0000313" key="2">
    <source>
        <dbReference type="Proteomes" id="UP000199245"/>
    </source>
</evidence>
<proteinExistence type="predicted"/>
<dbReference type="Proteomes" id="UP000199245">
    <property type="component" value="Unassembled WGS sequence"/>
</dbReference>
<accession>A0A1G6U1M9</accession>
<dbReference type="Gene3D" id="2.60.120.10">
    <property type="entry name" value="Jelly Rolls"/>
    <property type="match status" value="2"/>
</dbReference>
<protein>
    <submittedName>
        <fullName evidence="1">Ethanolamine utilisation protein EutQ</fullName>
    </submittedName>
</protein>
<name>A0A1G6U1M9_9BRAD</name>
<evidence type="ECO:0000313" key="1">
    <source>
        <dbReference type="EMBL" id="SDD34455.1"/>
    </source>
</evidence>
<dbReference type="AlphaFoldDB" id="A0A1G6U1M9"/>
<sequence>MAEPLLLKGENMVFSRVHPEAGGDATECQLLSPEISKTMGAAIATYDGCSIERKIKYDEIVVVLGGTFRLETGEDYSRVIEATFGDVLWLPKGTRLRYQGDKAKVFYGRYPIDWQARKELLDEAPTTEVLHFLNTDMIFYQMRIHDGGYASTCSLIGPTISKTLGATIATFGGCSCDWTTKYDQVSVAFGGNMRMLTGENYTHALEAKFGDVIWLPEGTKLKLQGDKAINFCVPYPITWRQRTQWPRPKYWPAQVR</sequence>
<dbReference type="InterPro" id="IPR014710">
    <property type="entry name" value="RmlC-like_jellyroll"/>
</dbReference>
<reference evidence="1 2" key="1">
    <citation type="submission" date="2016-10" db="EMBL/GenBank/DDBJ databases">
        <authorList>
            <person name="de Groot N.N."/>
        </authorList>
    </citation>
    <scope>NUCLEOTIDE SEQUENCE [LARGE SCALE GENOMIC DNA]</scope>
    <source>
        <strain evidence="1 2">R5</strain>
    </source>
</reference>
<dbReference type="SUPFAM" id="SSF51182">
    <property type="entry name" value="RmlC-like cupins"/>
    <property type="match status" value="2"/>
</dbReference>
<dbReference type="EMBL" id="FMZW01000010">
    <property type="protein sequence ID" value="SDD34455.1"/>
    <property type="molecule type" value="Genomic_DNA"/>
</dbReference>
<dbReference type="Pfam" id="PF06249">
    <property type="entry name" value="EutQ"/>
    <property type="match status" value="2"/>
</dbReference>
<dbReference type="RefSeq" id="WP_143029552.1">
    <property type="nucleotide sequence ID" value="NZ_FMZW01000010.1"/>
</dbReference>
<organism evidence="1 2">
    <name type="scientific">Bradyrhizobium brasilense</name>
    <dbReference type="NCBI Taxonomy" id="1419277"/>
    <lineage>
        <taxon>Bacteria</taxon>
        <taxon>Pseudomonadati</taxon>
        <taxon>Pseudomonadota</taxon>
        <taxon>Alphaproteobacteria</taxon>
        <taxon>Hyphomicrobiales</taxon>
        <taxon>Nitrobacteraceae</taxon>
        <taxon>Bradyrhizobium</taxon>
    </lineage>
</organism>